<dbReference type="GeneTree" id="ENSGT01000000214408"/>
<protein>
    <recommendedName>
        <fullName evidence="2">Integrase catalytic domain-containing protein</fullName>
    </recommendedName>
</protein>
<organism evidence="3 4">
    <name type="scientific">Paramormyrops kingsleyae</name>
    <dbReference type="NCBI Taxonomy" id="1676925"/>
    <lineage>
        <taxon>Eukaryota</taxon>
        <taxon>Metazoa</taxon>
        <taxon>Chordata</taxon>
        <taxon>Craniata</taxon>
        <taxon>Vertebrata</taxon>
        <taxon>Euteleostomi</taxon>
        <taxon>Actinopterygii</taxon>
        <taxon>Neopterygii</taxon>
        <taxon>Teleostei</taxon>
        <taxon>Osteoglossocephala</taxon>
        <taxon>Osteoglossomorpha</taxon>
        <taxon>Osteoglossiformes</taxon>
        <taxon>Mormyridae</taxon>
        <taxon>Paramormyrops</taxon>
    </lineage>
</organism>
<dbReference type="Pfam" id="PF22938">
    <property type="entry name" value="Integrase_p58_C"/>
    <property type="match status" value="1"/>
</dbReference>
<evidence type="ECO:0000259" key="2">
    <source>
        <dbReference type="PROSITE" id="PS50994"/>
    </source>
</evidence>
<feature type="domain" description="Integrase catalytic" evidence="2">
    <location>
        <begin position="1"/>
        <end position="102"/>
    </location>
</feature>
<sequence length="287" mass="32709">MFSRFGVPEELHSDQGCNFEAEVFGEVCSRLGVRKTRTTPLHPQSDGLVERFNRTLATQLAILTSQHQRNWDAHLPLVLWSYRTAVQESTQSTPAALLFGRELKTPVDLVFGPPPEPELPGRPGLDYFYELRERLRVVHELTRQALADAGSKQRRAYDVRSRGRYFAAGEEVWVYSPVRRRGLSPKLMSHWEGPCVVLERLSDVTYRVRLRRRARVVVLHRDRLAPYQPLVPTTETGGGEQVVSEPQSPVPPTPSELADGSRPRRHRRRPQRLADFVTDFAAGDIRS</sequence>
<dbReference type="InterPro" id="IPR050951">
    <property type="entry name" value="Retrovirus_Pol_polyprotein"/>
</dbReference>
<dbReference type="Gene3D" id="3.30.420.10">
    <property type="entry name" value="Ribonuclease H-like superfamily/Ribonuclease H"/>
    <property type="match status" value="1"/>
</dbReference>
<name>A0A3B3RA74_9TELE</name>
<dbReference type="InterPro" id="IPR001584">
    <property type="entry name" value="Integrase_cat-core"/>
</dbReference>
<dbReference type="PANTHER" id="PTHR37984:SF5">
    <property type="entry name" value="PROTEIN NYNRIN-LIKE"/>
    <property type="match status" value="1"/>
</dbReference>
<evidence type="ECO:0000256" key="1">
    <source>
        <dbReference type="SAM" id="MobiDB-lite"/>
    </source>
</evidence>
<dbReference type="STRING" id="1676925.ENSPKIP00000015273"/>
<dbReference type="GO" id="GO:0015074">
    <property type="term" value="P:DNA integration"/>
    <property type="evidence" value="ECO:0007669"/>
    <property type="project" value="InterPro"/>
</dbReference>
<dbReference type="SUPFAM" id="SSF53098">
    <property type="entry name" value="Ribonuclease H-like"/>
    <property type="match status" value="1"/>
</dbReference>
<dbReference type="GO" id="GO:0003676">
    <property type="term" value="F:nucleic acid binding"/>
    <property type="evidence" value="ECO:0007669"/>
    <property type="project" value="InterPro"/>
</dbReference>
<reference evidence="3" key="2">
    <citation type="submission" date="2025-09" db="UniProtKB">
        <authorList>
            <consortium name="Ensembl"/>
        </authorList>
    </citation>
    <scope>IDENTIFICATION</scope>
</reference>
<dbReference type="PANTHER" id="PTHR37984">
    <property type="entry name" value="PROTEIN CBG26694"/>
    <property type="match status" value="1"/>
</dbReference>
<dbReference type="InterPro" id="IPR036397">
    <property type="entry name" value="RNaseH_sf"/>
</dbReference>
<dbReference type="InterPro" id="IPR012337">
    <property type="entry name" value="RNaseH-like_sf"/>
</dbReference>
<dbReference type="Proteomes" id="UP000261540">
    <property type="component" value="Unplaced"/>
</dbReference>
<keyword evidence="4" id="KW-1185">Reference proteome</keyword>
<reference evidence="3" key="1">
    <citation type="submission" date="2025-08" db="UniProtKB">
        <authorList>
            <consortium name="Ensembl"/>
        </authorList>
    </citation>
    <scope>IDENTIFICATION</scope>
</reference>
<evidence type="ECO:0000313" key="3">
    <source>
        <dbReference type="Ensembl" id="ENSPKIP00000015273.1"/>
    </source>
</evidence>
<dbReference type="PROSITE" id="PS50994">
    <property type="entry name" value="INTEGRASE"/>
    <property type="match status" value="1"/>
</dbReference>
<evidence type="ECO:0000313" key="4">
    <source>
        <dbReference type="Proteomes" id="UP000261540"/>
    </source>
</evidence>
<feature type="region of interest" description="Disordered" evidence="1">
    <location>
        <begin position="229"/>
        <end position="273"/>
    </location>
</feature>
<dbReference type="InterPro" id="IPR054465">
    <property type="entry name" value="Integrase_p58-like_C"/>
</dbReference>
<accession>A0A3B3RA74</accession>
<dbReference type="AlphaFoldDB" id="A0A3B3RA74"/>
<dbReference type="Ensembl" id="ENSPKIT00000039735.1">
    <property type="protein sequence ID" value="ENSPKIP00000015273.1"/>
    <property type="gene ID" value="ENSPKIG00000002051.1"/>
</dbReference>
<proteinExistence type="predicted"/>